<reference evidence="1 2" key="1">
    <citation type="submission" date="2019-04" db="EMBL/GenBank/DDBJ databases">
        <authorList>
            <person name="Hwang J.C."/>
        </authorList>
    </citation>
    <scope>NUCLEOTIDE SEQUENCE [LARGE SCALE GENOMIC DNA]</scope>
    <source>
        <strain evidence="1 2">IMCC35001</strain>
    </source>
</reference>
<protein>
    <recommendedName>
        <fullName evidence="3">Ribosomal S4P</fullName>
    </recommendedName>
</protein>
<dbReference type="InterPro" id="IPR021879">
    <property type="entry name" value="VC2046_fam"/>
</dbReference>
<dbReference type="OrthoDB" id="7061360at2"/>
<sequence length="164" mass="18423">MFSMQAEAILVNEWQLGDSLSQAIQTDRRSDFGLMLAMLSQDVRLHAEFQLPKVSQPESEDLRRRFSLPEPEQTKAHYCDAQRSCRIANAFHQSGLAQSRLQQCLDPDALVYEGEHSAAMQLALDNCSPSVKCPQVHQLAARQPGHWRLEQLLAAQRLQAGVLA</sequence>
<name>A0A4U1BGT3_9GAMM</name>
<evidence type="ECO:0008006" key="3">
    <source>
        <dbReference type="Google" id="ProtNLM"/>
    </source>
</evidence>
<proteinExistence type="predicted"/>
<dbReference type="AlphaFoldDB" id="A0A4U1BGT3"/>
<organism evidence="1 2">
    <name type="scientific">Ferrimonas sediminicola</name>
    <dbReference type="NCBI Taxonomy" id="2569538"/>
    <lineage>
        <taxon>Bacteria</taxon>
        <taxon>Pseudomonadati</taxon>
        <taxon>Pseudomonadota</taxon>
        <taxon>Gammaproteobacteria</taxon>
        <taxon>Alteromonadales</taxon>
        <taxon>Ferrimonadaceae</taxon>
        <taxon>Ferrimonas</taxon>
    </lineage>
</organism>
<accession>A0A4U1BGT3</accession>
<keyword evidence="2" id="KW-1185">Reference proteome</keyword>
<dbReference type="Proteomes" id="UP000305674">
    <property type="component" value="Unassembled WGS sequence"/>
</dbReference>
<dbReference type="Pfam" id="PF11993">
    <property type="entry name" value="VC2046"/>
    <property type="match status" value="1"/>
</dbReference>
<comment type="caution">
    <text evidence="1">The sequence shown here is derived from an EMBL/GenBank/DDBJ whole genome shotgun (WGS) entry which is preliminary data.</text>
</comment>
<evidence type="ECO:0000313" key="2">
    <source>
        <dbReference type="Proteomes" id="UP000305674"/>
    </source>
</evidence>
<gene>
    <name evidence="1" type="ORF">FCL40_03385</name>
</gene>
<dbReference type="EMBL" id="SWCI01000002">
    <property type="protein sequence ID" value="TKB50217.1"/>
    <property type="molecule type" value="Genomic_DNA"/>
</dbReference>
<evidence type="ECO:0000313" key="1">
    <source>
        <dbReference type="EMBL" id="TKB50217.1"/>
    </source>
</evidence>